<evidence type="ECO:0000313" key="5">
    <source>
        <dbReference type="Ensembl" id="ENSSHAP00000000330.2"/>
    </source>
</evidence>
<organism evidence="5 6">
    <name type="scientific">Sarcophilus harrisii</name>
    <name type="common">Tasmanian devil</name>
    <name type="synonym">Sarcophilus laniarius</name>
    <dbReference type="NCBI Taxonomy" id="9305"/>
    <lineage>
        <taxon>Eukaryota</taxon>
        <taxon>Metazoa</taxon>
        <taxon>Chordata</taxon>
        <taxon>Craniata</taxon>
        <taxon>Vertebrata</taxon>
        <taxon>Euteleostomi</taxon>
        <taxon>Mammalia</taxon>
        <taxon>Metatheria</taxon>
        <taxon>Dasyuromorphia</taxon>
        <taxon>Dasyuridae</taxon>
        <taxon>Sarcophilus</taxon>
    </lineage>
</organism>
<evidence type="ECO:0000256" key="1">
    <source>
        <dbReference type="ARBA" id="ARBA00010094"/>
    </source>
</evidence>
<keyword evidence="6" id="KW-1185">Reference proteome</keyword>
<feature type="compositionally biased region" description="Low complexity" evidence="4">
    <location>
        <begin position="1"/>
        <end position="10"/>
    </location>
</feature>
<reference evidence="5 6" key="1">
    <citation type="journal article" date="2011" name="Proc. Natl. Acad. Sci. U.S.A.">
        <title>Genetic diversity and population structure of the endangered marsupial Sarcophilus harrisii (Tasmanian devil).</title>
        <authorList>
            <person name="Miller W."/>
            <person name="Hayes V.M."/>
            <person name="Ratan A."/>
            <person name="Petersen D.C."/>
            <person name="Wittekindt N.E."/>
            <person name="Miller J."/>
            <person name="Walenz B."/>
            <person name="Knight J."/>
            <person name="Qi J."/>
            <person name="Zhao F."/>
            <person name="Wang Q."/>
            <person name="Bedoya-Reina O.C."/>
            <person name="Katiyar N."/>
            <person name="Tomsho L.P."/>
            <person name="Kasson L.M."/>
            <person name="Hardie R.A."/>
            <person name="Woodbridge P."/>
            <person name="Tindall E.A."/>
            <person name="Bertelsen M.F."/>
            <person name="Dixon D."/>
            <person name="Pyecroft S."/>
            <person name="Helgen K.M."/>
            <person name="Lesk A.M."/>
            <person name="Pringle T.H."/>
            <person name="Patterson N."/>
            <person name="Zhang Y."/>
            <person name="Kreiss A."/>
            <person name="Woods G.M."/>
            <person name="Jones M.E."/>
            <person name="Schuster S.C."/>
        </authorList>
    </citation>
    <scope>NUCLEOTIDE SEQUENCE [LARGE SCALE GENOMIC DNA]</scope>
</reference>
<dbReference type="Proteomes" id="UP000007648">
    <property type="component" value="Unassembled WGS sequence"/>
</dbReference>
<dbReference type="InParanoid" id="G3VAX6"/>
<keyword evidence="2" id="KW-0175">Coiled coil</keyword>
<accession>G3VAX6</accession>
<comment type="similarity">
    <text evidence="1">Belongs to the SYCE family.</text>
</comment>
<dbReference type="InterPro" id="IPR026676">
    <property type="entry name" value="SYCE1"/>
</dbReference>
<feature type="compositionally biased region" description="Basic and acidic residues" evidence="4">
    <location>
        <begin position="157"/>
        <end position="185"/>
    </location>
</feature>
<feature type="region of interest" description="Disordered" evidence="4">
    <location>
        <begin position="155"/>
        <end position="239"/>
    </location>
</feature>
<dbReference type="AlphaFoldDB" id="G3VAX6"/>
<dbReference type="GO" id="GO:0000795">
    <property type="term" value="C:synaptonemal complex"/>
    <property type="evidence" value="ECO:0007669"/>
    <property type="project" value="InterPro"/>
</dbReference>
<evidence type="ECO:0000313" key="6">
    <source>
        <dbReference type="Proteomes" id="UP000007648"/>
    </source>
</evidence>
<dbReference type="HOGENOM" id="CLU_1753979_0_0_1"/>
<name>G3VAX6_SARHA</name>
<dbReference type="GeneTree" id="ENSGT00390000017352"/>
<evidence type="ECO:0000256" key="2">
    <source>
        <dbReference type="ARBA" id="ARBA00023054"/>
    </source>
</evidence>
<dbReference type="STRING" id="9305.ENSSHAP00000000330"/>
<sequence length="322" mass="35807">MESSLSSSIGKGEGEGEGEGAGEGTSSSEVSKETRSAQTRSPKEGEKLLLTVRRLKQEGNLEPRIENMISRITELLQAKKIASEELSEIQAPEQSLQKELNGLSLEEAQVKEILSRKQETLRNLSLHCQEKEIEALRQLAMTEERKKRITKLSSNIQEERLKKRKQRTESGRQLEGMMEKHKRADTWSQEMSSSSSSHKDQLMMEERQSQEKPGSLQAQVGAWSGPEGGAEAAGASGEDTFMRSEDAAVAVQLLEEENKKATEVLEAAALHYRQLQQKYQRMKRQLEALSGKRVSQERSPEGAAGGKSSVVTKAVMEIPKKD</sequence>
<evidence type="ECO:0000256" key="4">
    <source>
        <dbReference type="SAM" id="MobiDB-lite"/>
    </source>
</evidence>
<feature type="compositionally biased region" description="Basic and acidic residues" evidence="4">
    <location>
        <begin position="30"/>
        <end position="47"/>
    </location>
</feature>
<feature type="region of interest" description="Disordered" evidence="4">
    <location>
        <begin position="1"/>
        <end position="48"/>
    </location>
</feature>
<protein>
    <submittedName>
        <fullName evidence="5">Uncharacterized protein</fullName>
    </submittedName>
</protein>
<dbReference type="Ensembl" id="ENSSHAT00000000335.2">
    <property type="protein sequence ID" value="ENSSHAP00000000330.2"/>
    <property type="gene ID" value="ENSSHAG00000000292.2"/>
</dbReference>
<gene>
    <name evidence="5" type="primary">LOC100925303</name>
</gene>
<reference evidence="5" key="2">
    <citation type="submission" date="2025-08" db="UniProtKB">
        <authorList>
            <consortium name="Ensembl"/>
        </authorList>
    </citation>
    <scope>IDENTIFICATION</scope>
</reference>
<feature type="compositionally biased region" description="Basic and acidic residues" evidence="4">
    <location>
        <begin position="197"/>
        <end position="210"/>
    </location>
</feature>
<dbReference type="PANTHER" id="PTHR21731:SF1">
    <property type="entry name" value="SYNAPTONEMAL COMPLEX CENTRAL ELEMENT PROTEIN 1-LIKE"/>
    <property type="match status" value="1"/>
</dbReference>
<feature type="compositionally biased region" description="Low complexity" evidence="4">
    <location>
        <begin position="221"/>
        <end position="238"/>
    </location>
</feature>
<proteinExistence type="inferred from homology"/>
<feature type="region of interest" description="Disordered" evidence="4">
    <location>
        <begin position="283"/>
        <end position="322"/>
    </location>
</feature>
<dbReference type="PANTHER" id="PTHR21731">
    <property type="entry name" value="SYNAPTONEMAL COMPLEX CENTRAL ELEMENT PROTEIN 1-LIKE"/>
    <property type="match status" value="1"/>
</dbReference>
<reference evidence="5" key="3">
    <citation type="submission" date="2025-09" db="UniProtKB">
        <authorList>
            <consortium name="Ensembl"/>
        </authorList>
    </citation>
    <scope>IDENTIFICATION</scope>
</reference>
<keyword evidence="3" id="KW-0469">Meiosis</keyword>
<dbReference type="FunCoup" id="G3VAX6">
    <property type="interactions" value="40"/>
</dbReference>
<dbReference type="Pfam" id="PF15233">
    <property type="entry name" value="SYCE1"/>
    <property type="match status" value="1"/>
</dbReference>
<dbReference type="GO" id="GO:0007130">
    <property type="term" value="P:synaptonemal complex assembly"/>
    <property type="evidence" value="ECO:0007669"/>
    <property type="project" value="InterPro"/>
</dbReference>
<evidence type="ECO:0000256" key="3">
    <source>
        <dbReference type="ARBA" id="ARBA00023254"/>
    </source>
</evidence>